<comment type="caution">
    <text evidence="2">The sequence shown here is derived from an EMBL/GenBank/DDBJ whole genome shotgun (WGS) entry which is preliminary data.</text>
</comment>
<evidence type="ECO:0000313" key="2">
    <source>
        <dbReference type="EMBL" id="TNN45899.1"/>
    </source>
</evidence>
<reference evidence="2 3" key="1">
    <citation type="submission" date="2019-03" db="EMBL/GenBank/DDBJ databases">
        <title>First draft genome of Liparis tanakae, snailfish: a comprehensive survey of snailfish specific genes.</title>
        <authorList>
            <person name="Kim W."/>
            <person name="Song I."/>
            <person name="Jeong J.-H."/>
            <person name="Kim D."/>
            <person name="Kim S."/>
            <person name="Ryu S."/>
            <person name="Song J.Y."/>
            <person name="Lee S.K."/>
        </authorList>
    </citation>
    <scope>NUCLEOTIDE SEQUENCE [LARGE SCALE GENOMIC DNA]</scope>
    <source>
        <tissue evidence="2">Muscle</tissue>
    </source>
</reference>
<dbReference type="AlphaFoldDB" id="A0A4Z2FXE6"/>
<sequence length="90" mass="9115">MLAVRSCAASWITSPPVAPIPPDGVGVEENRHNAPVMSSRGGSGAAAAARRAANEQLHIRLVQSAASAGGKEDARAPTSGTGQRTPLMSQ</sequence>
<accession>A0A4Z2FXE6</accession>
<keyword evidence="3" id="KW-1185">Reference proteome</keyword>
<dbReference type="EMBL" id="SRLO01000817">
    <property type="protein sequence ID" value="TNN45899.1"/>
    <property type="molecule type" value="Genomic_DNA"/>
</dbReference>
<name>A0A4Z2FXE6_9TELE</name>
<gene>
    <name evidence="2" type="ORF">EYF80_043899</name>
</gene>
<feature type="region of interest" description="Disordered" evidence="1">
    <location>
        <begin position="13"/>
        <end position="51"/>
    </location>
</feature>
<feature type="region of interest" description="Disordered" evidence="1">
    <location>
        <begin position="63"/>
        <end position="90"/>
    </location>
</feature>
<protein>
    <submittedName>
        <fullName evidence="2">Uncharacterized protein</fullName>
    </submittedName>
</protein>
<evidence type="ECO:0000256" key="1">
    <source>
        <dbReference type="SAM" id="MobiDB-lite"/>
    </source>
</evidence>
<proteinExistence type="predicted"/>
<evidence type="ECO:0000313" key="3">
    <source>
        <dbReference type="Proteomes" id="UP000314294"/>
    </source>
</evidence>
<feature type="compositionally biased region" description="Polar residues" evidence="1">
    <location>
        <begin position="78"/>
        <end position="90"/>
    </location>
</feature>
<organism evidence="2 3">
    <name type="scientific">Liparis tanakae</name>
    <name type="common">Tanaka's snailfish</name>
    <dbReference type="NCBI Taxonomy" id="230148"/>
    <lineage>
        <taxon>Eukaryota</taxon>
        <taxon>Metazoa</taxon>
        <taxon>Chordata</taxon>
        <taxon>Craniata</taxon>
        <taxon>Vertebrata</taxon>
        <taxon>Euteleostomi</taxon>
        <taxon>Actinopterygii</taxon>
        <taxon>Neopterygii</taxon>
        <taxon>Teleostei</taxon>
        <taxon>Neoteleostei</taxon>
        <taxon>Acanthomorphata</taxon>
        <taxon>Eupercaria</taxon>
        <taxon>Perciformes</taxon>
        <taxon>Cottioidei</taxon>
        <taxon>Cottales</taxon>
        <taxon>Liparidae</taxon>
        <taxon>Liparis</taxon>
    </lineage>
</organism>
<dbReference type="Proteomes" id="UP000314294">
    <property type="component" value="Unassembled WGS sequence"/>
</dbReference>